<dbReference type="AlphaFoldDB" id="A0A0N5D7Q1"/>
<reference evidence="2 3" key="2">
    <citation type="submission" date="2018-11" db="EMBL/GenBank/DDBJ databases">
        <authorList>
            <consortium name="Pathogen Informatics"/>
        </authorList>
    </citation>
    <scope>NUCLEOTIDE SEQUENCE [LARGE SCALE GENOMIC DNA]</scope>
</reference>
<reference evidence="4" key="1">
    <citation type="submission" date="2017-02" db="UniProtKB">
        <authorList>
            <consortium name="WormBaseParasite"/>
        </authorList>
    </citation>
    <scope>IDENTIFICATION</scope>
</reference>
<evidence type="ECO:0000313" key="2">
    <source>
        <dbReference type="EMBL" id="VDN06702.1"/>
    </source>
</evidence>
<keyword evidence="3" id="KW-1185">Reference proteome</keyword>
<evidence type="ECO:0000256" key="1">
    <source>
        <dbReference type="SAM" id="Phobius"/>
    </source>
</evidence>
<protein>
    <submittedName>
        <fullName evidence="4">Transmembrane protein</fullName>
    </submittedName>
</protein>
<dbReference type="Proteomes" id="UP000276776">
    <property type="component" value="Unassembled WGS sequence"/>
</dbReference>
<proteinExistence type="predicted"/>
<dbReference type="OrthoDB" id="5871660at2759"/>
<dbReference type="WBParaSite" id="TCLT_0000910801-mRNA-1">
    <property type="protein sequence ID" value="TCLT_0000910801-mRNA-1"/>
    <property type="gene ID" value="TCLT_0000910801"/>
</dbReference>
<keyword evidence="1" id="KW-1133">Transmembrane helix</keyword>
<name>A0A0N5D7Q1_THECL</name>
<organism evidence="4">
    <name type="scientific">Thelazia callipaeda</name>
    <name type="common">Oriental eyeworm</name>
    <name type="synonym">Parasitic nematode</name>
    <dbReference type="NCBI Taxonomy" id="103827"/>
    <lineage>
        <taxon>Eukaryota</taxon>
        <taxon>Metazoa</taxon>
        <taxon>Ecdysozoa</taxon>
        <taxon>Nematoda</taxon>
        <taxon>Chromadorea</taxon>
        <taxon>Rhabditida</taxon>
        <taxon>Spirurina</taxon>
        <taxon>Spiruromorpha</taxon>
        <taxon>Thelazioidea</taxon>
        <taxon>Thelaziidae</taxon>
        <taxon>Thelazia</taxon>
    </lineage>
</organism>
<keyword evidence="1" id="KW-0812">Transmembrane</keyword>
<sequence>MSSNMTCLDASNAIALWTVLFLITPNIFNCASILLIISIALKIKKFKSLKEDIASNTNWLARTARRVSFGPTAKLALLNYAGKTAEINRHIQIVPLPAVKPQAFQAIIDSSTMYDSKPMPSTVTNQSNL</sequence>
<keyword evidence="1" id="KW-0472">Membrane</keyword>
<feature type="transmembrane region" description="Helical" evidence="1">
    <location>
        <begin position="14"/>
        <end position="41"/>
    </location>
</feature>
<accession>A0A0N5D7Q1</accession>
<dbReference type="EMBL" id="UYYF01004731">
    <property type="protein sequence ID" value="VDN06702.1"/>
    <property type="molecule type" value="Genomic_DNA"/>
</dbReference>
<gene>
    <name evidence="2" type="ORF">TCLT_LOCUS9097</name>
</gene>
<evidence type="ECO:0000313" key="4">
    <source>
        <dbReference type="WBParaSite" id="TCLT_0000910801-mRNA-1"/>
    </source>
</evidence>
<evidence type="ECO:0000313" key="3">
    <source>
        <dbReference type="Proteomes" id="UP000276776"/>
    </source>
</evidence>